<evidence type="ECO:0000256" key="10">
    <source>
        <dbReference type="ARBA" id="ARBA00023303"/>
    </source>
</evidence>
<feature type="transmembrane region" description="Helical" evidence="12">
    <location>
        <begin position="339"/>
        <end position="360"/>
    </location>
</feature>
<evidence type="ECO:0000313" key="13">
    <source>
        <dbReference type="EMBL" id="CEK82829.1"/>
    </source>
</evidence>
<dbReference type="InterPro" id="IPR004878">
    <property type="entry name" value="Otopetrin"/>
</dbReference>
<keyword evidence="6" id="KW-0375">Hydrogen ion transport</keyword>
<dbReference type="Pfam" id="PF03189">
    <property type="entry name" value="Otopetrin"/>
    <property type="match status" value="1"/>
</dbReference>
<feature type="compositionally biased region" description="Polar residues" evidence="11">
    <location>
        <begin position="91"/>
        <end position="112"/>
    </location>
</feature>
<protein>
    <recommendedName>
        <fullName evidence="14">Otopetrin</fullName>
    </recommendedName>
</protein>
<evidence type="ECO:0000256" key="9">
    <source>
        <dbReference type="ARBA" id="ARBA00023136"/>
    </source>
</evidence>
<keyword evidence="5 12" id="KW-0812">Transmembrane</keyword>
<keyword evidence="3" id="KW-0813">Transport</keyword>
<name>A0A0B7AP53_9EUPU</name>
<feature type="transmembrane region" description="Helical" evidence="12">
    <location>
        <begin position="172"/>
        <end position="191"/>
    </location>
</feature>
<proteinExistence type="inferred from homology"/>
<feature type="region of interest" description="Disordered" evidence="11">
    <location>
        <begin position="254"/>
        <end position="279"/>
    </location>
</feature>
<evidence type="ECO:0000256" key="12">
    <source>
        <dbReference type="SAM" id="Phobius"/>
    </source>
</evidence>
<dbReference type="EMBL" id="HACG01035964">
    <property type="protein sequence ID" value="CEK82829.1"/>
    <property type="molecule type" value="Transcribed_RNA"/>
</dbReference>
<dbReference type="GO" id="GO:0005886">
    <property type="term" value="C:plasma membrane"/>
    <property type="evidence" value="ECO:0007669"/>
    <property type="project" value="UniProtKB-SubCell"/>
</dbReference>
<sequence>MDAHENISVDVIKKDNTQIPGTSVSSSSMHATTVGILGNRKERWRILSRAMKNIKSKIHHDKEAPYGDEADGGITSESAEESSYEGLSSPGKVSTKQLTDMTDSEDASTSNKDAVGGVRSVDITSTTDRREAVARNTKHQSGAAAEDDSTAYSEKRHEARTGALPEALKNNLIIILSTIYGITIVIMGLVLPLSEIYVHSDHPYFFEVFYLYLYTVSMVFLVYVYTYLLRKERLFSINFPRNISRSLTRTLSRTSVRSSASEKNSGPGKPLVRYSSTGSSLSMRRRKKIAYNPEVSAHTGSFYLRVGLIGFGIGSMIHSGLTFGHYFEVNHFANHCSDAIQAIKPFALLCFTFVQMYFIFMNSKMCVHKNKTLARFGLMHMSCTNVCVWLRSIVLQTLLVMKVNNR</sequence>
<accession>A0A0B7AP53</accession>
<evidence type="ECO:0000256" key="5">
    <source>
        <dbReference type="ARBA" id="ARBA00022692"/>
    </source>
</evidence>
<dbReference type="GO" id="GO:0015252">
    <property type="term" value="F:proton channel activity"/>
    <property type="evidence" value="ECO:0007669"/>
    <property type="project" value="InterPro"/>
</dbReference>
<comment type="subcellular location">
    <subcellularLocation>
        <location evidence="1">Cell membrane</location>
        <topology evidence="1">Multi-pass membrane protein</topology>
    </subcellularLocation>
</comment>
<comment type="similarity">
    <text evidence="2">Belongs to the otopetrin family.</text>
</comment>
<evidence type="ECO:0008006" key="14">
    <source>
        <dbReference type="Google" id="ProtNLM"/>
    </source>
</evidence>
<keyword evidence="4" id="KW-1003">Cell membrane</keyword>
<evidence type="ECO:0000256" key="3">
    <source>
        <dbReference type="ARBA" id="ARBA00022448"/>
    </source>
</evidence>
<evidence type="ECO:0000256" key="8">
    <source>
        <dbReference type="ARBA" id="ARBA00023065"/>
    </source>
</evidence>
<reference evidence="13" key="1">
    <citation type="submission" date="2014-12" db="EMBL/GenBank/DDBJ databases">
        <title>Insight into the proteome of Arion vulgaris.</title>
        <authorList>
            <person name="Aradska J."/>
            <person name="Bulat T."/>
            <person name="Smidak R."/>
            <person name="Sarate P."/>
            <person name="Gangsoo J."/>
            <person name="Sialana F."/>
            <person name="Bilban M."/>
            <person name="Lubec G."/>
        </authorList>
    </citation>
    <scope>NUCLEOTIDE SEQUENCE</scope>
    <source>
        <tissue evidence="13">Skin</tissue>
    </source>
</reference>
<feature type="transmembrane region" description="Helical" evidence="12">
    <location>
        <begin position="211"/>
        <end position="229"/>
    </location>
</feature>
<feature type="non-terminal residue" evidence="13">
    <location>
        <position position="406"/>
    </location>
</feature>
<dbReference type="AlphaFoldDB" id="A0A0B7AP53"/>
<organism evidence="13">
    <name type="scientific">Arion vulgaris</name>
    <dbReference type="NCBI Taxonomy" id="1028688"/>
    <lineage>
        <taxon>Eukaryota</taxon>
        <taxon>Metazoa</taxon>
        <taxon>Spiralia</taxon>
        <taxon>Lophotrochozoa</taxon>
        <taxon>Mollusca</taxon>
        <taxon>Gastropoda</taxon>
        <taxon>Heterobranchia</taxon>
        <taxon>Euthyneura</taxon>
        <taxon>Panpulmonata</taxon>
        <taxon>Eupulmonata</taxon>
        <taxon>Stylommatophora</taxon>
        <taxon>Helicina</taxon>
        <taxon>Arionoidea</taxon>
        <taxon>Arionidae</taxon>
        <taxon>Arion</taxon>
    </lineage>
</organism>
<evidence type="ECO:0000256" key="4">
    <source>
        <dbReference type="ARBA" id="ARBA00022475"/>
    </source>
</evidence>
<feature type="transmembrane region" description="Helical" evidence="12">
    <location>
        <begin position="372"/>
        <end position="394"/>
    </location>
</feature>
<dbReference type="PANTHER" id="PTHR21522">
    <property type="entry name" value="PROTON CHANNEL OTOP"/>
    <property type="match status" value="1"/>
</dbReference>
<feature type="region of interest" description="Disordered" evidence="11">
    <location>
        <begin position="58"/>
        <end position="158"/>
    </location>
</feature>
<keyword evidence="8" id="KW-0406">Ion transport</keyword>
<gene>
    <name evidence="13" type="primary">ORF133783</name>
</gene>
<evidence type="ECO:0000256" key="1">
    <source>
        <dbReference type="ARBA" id="ARBA00004651"/>
    </source>
</evidence>
<feature type="transmembrane region" description="Helical" evidence="12">
    <location>
        <begin position="302"/>
        <end position="327"/>
    </location>
</feature>
<keyword evidence="9 12" id="KW-0472">Membrane</keyword>
<dbReference type="PANTHER" id="PTHR21522:SF32">
    <property type="entry name" value="OTOPETRIN-2"/>
    <property type="match status" value="1"/>
</dbReference>
<evidence type="ECO:0000256" key="2">
    <source>
        <dbReference type="ARBA" id="ARBA00006513"/>
    </source>
</evidence>
<evidence type="ECO:0000256" key="7">
    <source>
        <dbReference type="ARBA" id="ARBA00022989"/>
    </source>
</evidence>
<evidence type="ECO:0000256" key="11">
    <source>
        <dbReference type="SAM" id="MobiDB-lite"/>
    </source>
</evidence>
<keyword evidence="10" id="KW-0407">Ion channel</keyword>
<evidence type="ECO:0000256" key="6">
    <source>
        <dbReference type="ARBA" id="ARBA00022781"/>
    </source>
</evidence>
<keyword evidence="7 12" id="KW-1133">Transmembrane helix</keyword>